<dbReference type="InterPro" id="IPR009100">
    <property type="entry name" value="AcylCoA_DH/oxidase_NM_dom_sf"/>
</dbReference>
<evidence type="ECO:0000259" key="4">
    <source>
        <dbReference type="Pfam" id="PF03241"/>
    </source>
</evidence>
<dbReference type="AlphaFoldDB" id="A0A160TSV4"/>
<dbReference type="Pfam" id="PF03241">
    <property type="entry name" value="HpaB"/>
    <property type="match status" value="1"/>
</dbReference>
<dbReference type="Gene3D" id="1.20.140.10">
    <property type="entry name" value="Butyryl-CoA Dehydrogenase, subunit A, domain 3"/>
    <property type="match status" value="1"/>
</dbReference>
<evidence type="ECO:0000256" key="3">
    <source>
        <dbReference type="ARBA" id="ARBA00023002"/>
    </source>
</evidence>
<dbReference type="EMBL" id="CZRL01000082">
    <property type="protein sequence ID" value="CUS52397.1"/>
    <property type="molecule type" value="Genomic_DNA"/>
</dbReference>
<accession>A0A160TSV4</accession>
<proteinExistence type="predicted"/>
<organism evidence="6">
    <name type="scientific">hydrothermal vent metagenome</name>
    <dbReference type="NCBI Taxonomy" id="652676"/>
    <lineage>
        <taxon>unclassified sequences</taxon>
        <taxon>metagenomes</taxon>
        <taxon>ecological metagenomes</taxon>
    </lineage>
</organism>
<dbReference type="Gene3D" id="1.10.3140.10">
    <property type="entry name" value="4-hydroxybutyryl-coa dehydratase, domain 1"/>
    <property type="match status" value="1"/>
</dbReference>
<keyword evidence="1" id="KW-0285">Flavoprotein</keyword>
<protein>
    <submittedName>
        <fullName evidence="6">4-hydroxyphenylacetate 3-monooxygenase</fullName>
        <ecNumber evidence="6">1.14.14.9</ecNumber>
    </submittedName>
</protein>
<dbReference type="SUPFAM" id="SSF56645">
    <property type="entry name" value="Acyl-CoA dehydrogenase NM domain-like"/>
    <property type="match status" value="1"/>
</dbReference>
<dbReference type="InterPro" id="IPR046373">
    <property type="entry name" value="Acyl-CoA_Oxase/DH_mid-dom_sf"/>
</dbReference>
<evidence type="ECO:0000259" key="5">
    <source>
        <dbReference type="Pfam" id="PF11794"/>
    </source>
</evidence>
<dbReference type="Gene3D" id="2.40.110.10">
    <property type="entry name" value="Butyryl-CoA Dehydrogenase, subunit A, domain 2"/>
    <property type="match status" value="1"/>
</dbReference>
<keyword evidence="2" id="KW-0274">FAD</keyword>
<dbReference type="SUPFAM" id="SSF47203">
    <property type="entry name" value="Acyl-CoA dehydrogenase C-terminal domain-like"/>
    <property type="match status" value="1"/>
</dbReference>
<dbReference type="PANTHER" id="PTHR36117">
    <property type="entry name" value="4-HYDROXYPHENYLACETATE 3-MONOOXYGENASE-RELATED"/>
    <property type="match status" value="1"/>
</dbReference>
<evidence type="ECO:0000256" key="2">
    <source>
        <dbReference type="ARBA" id="ARBA00022827"/>
    </source>
</evidence>
<evidence type="ECO:0000256" key="1">
    <source>
        <dbReference type="ARBA" id="ARBA00022630"/>
    </source>
</evidence>
<dbReference type="InterPro" id="IPR004925">
    <property type="entry name" value="HpaB/PvcC/4-BUDH"/>
</dbReference>
<dbReference type="Pfam" id="PF11794">
    <property type="entry name" value="HpaB_N"/>
    <property type="match status" value="1"/>
</dbReference>
<feature type="domain" description="HpaB/PvcC/4-BUDH N-terminal" evidence="5">
    <location>
        <begin position="10"/>
        <end position="275"/>
    </location>
</feature>
<sequence length="493" mass="55567">MTGQPIKNATEHLKSLVDGRAVYLDGQWVDDVTRHIAFCQSVHTAAGLYDFQADPANADLMTFESPTSGRRVNRAWQMPTTYDELVTRRRALVSWAEQHAGFIGRSPDHLASAITGQLMGLDVFEEYDQDRAKAYWDYYVYARDNDLYLTYVIINPQVDRSKSAIELENNNPMMKIVDEDSEGVTVRGAKMLGTSAVMANEVFVAHLQPLRPEEVDYAISFAVPMNIPGLKILSRKSYEKHAVSEFDNPLASRYDENDALMYFDDVKVPWERIFVYRDPEMCRRQFHDTPGHIYQNYQAQIRLTVKLKFLVGLAREICEVIGTVKIPSVADSLGRMAAQATAVENLMIGMEVKGRAWGEYFVPDRHAVYAAQTLTQELYPQMINTLRELAGGALIMLPSSSADYDNPEVASIIQGVQVSADGRSDTDRVKLLKLAWDAIGSEFAGRHTQYEMFYAGAQFVTRAHSMRTYDWEGAASLVSNITDRYDLEPGNSN</sequence>
<evidence type="ECO:0000313" key="6">
    <source>
        <dbReference type="EMBL" id="CUS52397.1"/>
    </source>
</evidence>
<dbReference type="InterPro" id="IPR024719">
    <property type="entry name" value="HpaB/PvcC/4-BUDH_C"/>
</dbReference>
<dbReference type="InterPro" id="IPR036250">
    <property type="entry name" value="AcylCo_DH-like_C"/>
</dbReference>
<reference evidence="6" key="1">
    <citation type="submission" date="2015-10" db="EMBL/GenBank/DDBJ databases">
        <authorList>
            <person name="Gilbert D.G."/>
        </authorList>
    </citation>
    <scope>NUCLEOTIDE SEQUENCE</scope>
</reference>
<keyword evidence="3 6" id="KW-0560">Oxidoreductase</keyword>
<dbReference type="EC" id="1.14.14.9" evidence="6"/>
<dbReference type="InterPro" id="IPR024674">
    <property type="entry name" value="HpaB/PvcC/4-BUDH_N"/>
</dbReference>
<dbReference type="GO" id="GO:0016627">
    <property type="term" value="F:oxidoreductase activity, acting on the CH-CH group of donors"/>
    <property type="evidence" value="ECO:0007669"/>
    <property type="project" value="InterPro"/>
</dbReference>
<dbReference type="GO" id="GO:0052881">
    <property type="term" value="F:4-hydroxyphenylacetate 3-monooxygenase activity"/>
    <property type="evidence" value="ECO:0007669"/>
    <property type="project" value="UniProtKB-EC"/>
</dbReference>
<dbReference type="PANTHER" id="PTHR36117:SF3">
    <property type="entry name" value="4-HYDROXYPHENYLACETATE 3-MONOOXYGENASE-RELATED"/>
    <property type="match status" value="1"/>
</dbReference>
<name>A0A160TSV4_9ZZZZ</name>
<keyword evidence="6" id="KW-0503">Monooxygenase</keyword>
<dbReference type="PIRSF" id="PIRSF000331">
    <property type="entry name" value="HpaA_HpaB"/>
    <property type="match status" value="1"/>
</dbReference>
<gene>
    <name evidence="6" type="ORF">MGWOODY_XGa2556</name>
</gene>
<feature type="domain" description="HpaB/PvcC/4-BUDH C-terminal" evidence="4">
    <location>
        <begin position="282"/>
        <end position="481"/>
    </location>
</feature>